<dbReference type="Proteomes" id="UP000836788">
    <property type="component" value="Chromosome 18"/>
</dbReference>
<name>A0A8J9X3E3_PHATR</name>
<dbReference type="EMBL" id="OU594959">
    <property type="protein sequence ID" value="CAG9283312.1"/>
    <property type="molecule type" value="Genomic_DNA"/>
</dbReference>
<reference evidence="1" key="1">
    <citation type="submission" date="2022-02" db="EMBL/GenBank/DDBJ databases">
        <authorList>
            <person name="Giguere J D."/>
        </authorList>
    </citation>
    <scope>NUCLEOTIDE SEQUENCE</scope>
    <source>
        <strain evidence="1">CCAP 1055/1</strain>
    </source>
</reference>
<proteinExistence type="predicted"/>
<gene>
    <name evidence="1" type="ORF">PTTT1_LOCUS22383</name>
</gene>
<dbReference type="AlphaFoldDB" id="A0A8J9X3E3"/>
<sequence>MGSIFLRSSLAQLLRISPSRKNISQTNFFLRALFHSNRPAMLLNHSRSMKDSASQMKISFRSCWGIHDKCIDTHLNNDSCSGAQSLSVAGRILSSTGHCLHGSEGIKNMQRN</sequence>
<evidence type="ECO:0000313" key="1">
    <source>
        <dbReference type="EMBL" id="CAG9283312.1"/>
    </source>
</evidence>
<accession>A0A8J9X3E3</accession>
<protein>
    <submittedName>
        <fullName evidence="1">Uncharacterized protein</fullName>
    </submittedName>
</protein>
<organism evidence="1">
    <name type="scientific">Phaeodactylum tricornutum</name>
    <name type="common">Diatom</name>
    <dbReference type="NCBI Taxonomy" id="2850"/>
    <lineage>
        <taxon>Eukaryota</taxon>
        <taxon>Sar</taxon>
        <taxon>Stramenopiles</taxon>
        <taxon>Ochrophyta</taxon>
        <taxon>Bacillariophyta</taxon>
        <taxon>Bacillariophyceae</taxon>
        <taxon>Bacillariophycidae</taxon>
        <taxon>Naviculales</taxon>
        <taxon>Phaeodactylaceae</taxon>
        <taxon>Phaeodactylum</taxon>
    </lineage>
</organism>